<keyword evidence="10" id="KW-1185">Reference proteome</keyword>
<dbReference type="Proteomes" id="UP000053235">
    <property type="component" value="Unassembled WGS sequence"/>
</dbReference>
<dbReference type="InterPro" id="IPR013858">
    <property type="entry name" value="Peptidase_M10B_C"/>
</dbReference>
<dbReference type="OrthoDB" id="7355596at2"/>
<evidence type="ECO:0000256" key="6">
    <source>
        <dbReference type="ARBA" id="ARBA00022801"/>
    </source>
</evidence>
<keyword evidence="5" id="KW-0677">Repeat</keyword>
<dbReference type="Pfam" id="PF08548">
    <property type="entry name" value="Peptidase_M10_C"/>
    <property type="match status" value="1"/>
</dbReference>
<dbReference type="GO" id="GO:0005615">
    <property type="term" value="C:extracellular space"/>
    <property type="evidence" value="ECO:0007669"/>
    <property type="project" value="InterPro"/>
</dbReference>
<evidence type="ECO:0000313" key="10">
    <source>
        <dbReference type="Proteomes" id="UP000053235"/>
    </source>
</evidence>
<evidence type="ECO:0000313" key="9">
    <source>
        <dbReference type="EMBL" id="CTQ69703.1"/>
    </source>
</evidence>
<keyword evidence="6 9" id="KW-0378">Hydrolase</keyword>
<dbReference type="InterPro" id="IPR006026">
    <property type="entry name" value="Peptidase_Metallo"/>
</dbReference>
<evidence type="ECO:0000256" key="5">
    <source>
        <dbReference type="ARBA" id="ARBA00022737"/>
    </source>
</evidence>
<dbReference type="EMBL" id="CXWD01000007">
    <property type="protein sequence ID" value="CTQ69703.1"/>
    <property type="molecule type" value="Genomic_DNA"/>
</dbReference>
<dbReference type="GO" id="GO:0031012">
    <property type="term" value="C:extracellular matrix"/>
    <property type="evidence" value="ECO:0007669"/>
    <property type="project" value="InterPro"/>
</dbReference>
<accession>A0A0M7A7J4</accession>
<keyword evidence="7" id="KW-0862">Zinc</keyword>
<dbReference type="Gene3D" id="3.40.390.10">
    <property type="entry name" value="Collagenase (Catalytic Domain)"/>
    <property type="match status" value="1"/>
</dbReference>
<keyword evidence="4" id="KW-0479">Metal-binding</keyword>
<keyword evidence="3" id="KW-0645">Protease</keyword>
<dbReference type="Pfam" id="PF00413">
    <property type="entry name" value="Peptidase_M10"/>
    <property type="match status" value="1"/>
</dbReference>
<sequence>MCGLCHSALCDGLEHAQDGTFAAAAASGPGGTTSLNYIIGQLNRGDYSWGGIAVVTYSFAKVLPSYAKGLDEYDGFNSFNSQQMDMARLALETWSDVADITFQESNSYFAPIRFANSDTLADYSAAHAYLPGFSSWAGDVWVNSDYAYNTAPEIGNYGYKVLVHEIGHAIGQPHPGDYNASGGKLSYQNNAAYAEDSAQYSIMSYWDESHTGADFGDAFAQTPMLHDILAIQAKYGVNMSTRTDDTVYGFNSNTESPIYDFSQNTAPVFSIWDAGGIDTIDFSGYFVDTVINLNEGGFSSAAGLTNNISIAYGAVIENAIGGAGDDVVIGNQWDNLVDAGAGSDVFVLNQSSSSADTYVFDNGETIVFSDHGTDRLTNVEIIFYADAELDVIAQTQVSILEYAASYEDVEEAFGTDEEALFDHFVEFGLTEGRTIDFSALDYIASHEDLIEVFGADAEAGARHYIEFGRAENREITFDSAAFLEANPELVPLQGQEINAAKMFIEL</sequence>
<feature type="domain" description="Peptidase metallopeptidase" evidence="8">
    <location>
        <begin position="45"/>
        <end position="221"/>
    </location>
</feature>
<evidence type="ECO:0000256" key="2">
    <source>
        <dbReference type="ARBA" id="ARBA00022525"/>
    </source>
</evidence>
<dbReference type="GO" id="GO:0005509">
    <property type="term" value="F:calcium ion binding"/>
    <property type="evidence" value="ECO:0007669"/>
    <property type="project" value="InterPro"/>
</dbReference>
<dbReference type="GO" id="GO:0008270">
    <property type="term" value="F:zinc ion binding"/>
    <property type="evidence" value="ECO:0007669"/>
    <property type="project" value="InterPro"/>
</dbReference>
<dbReference type="Gene3D" id="2.150.10.10">
    <property type="entry name" value="Serralysin-like metalloprotease, C-terminal"/>
    <property type="match status" value="1"/>
</dbReference>
<gene>
    <name evidence="9" type="primary">prtB</name>
    <name evidence="9" type="ORF">LAX5112_02217</name>
</gene>
<protein>
    <submittedName>
        <fullName evidence="9">Serralysin B</fullName>
        <ecNumber evidence="9">3.4.24.40</ecNumber>
    </submittedName>
</protein>
<comment type="subcellular location">
    <subcellularLocation>
        <location evidence="1">Secreted</location>
    </subcellularLocation>
</comment>
<dbReference type="InterPro" id="IPR011049">
    <property type="entry name" value="Serralysin-like_metalloprot_C"/>
</dbReference>
<evidence type="ECO:0000259" key="8">
    <source>
        <dbReference type="SMART" id="SM00235"/>
    </source>
</evidence>
<evidence type="ECO:0000256" key="3">
    <source>
        <dbReference type="ARBA" id="ARBA00022670"/>
    </source>
</evidence>
<proteinExistence type="predicted"/>
<dbReference type="AlphaFoldDB" id="A0A0M7A7J4"/>
<dbReference type="InterPro" id="IPR001818">
    <property type="entry name" value="Pept_M10_metallopeptidase"/>
</dbReference>
<dbReference type="RefSeq" id="WP_055671854.1">
    <property type="nucleotide sequence ID" value="NZ_CXWD01000007.1"/>
</dbReference>
<dbReference type="InterPro" id="IPR034033">
    <property type="entry name" value="Serralysin-like"/>
</dbReference>
<dbReference type="SUPFAM" id="SSF55486">
    <property type="entry name" value="Metalloproteases ('zincins'), catalytic domain"/>
    <property type="match status" value="1"/>
</dbReference>
<dbReference type="SUPFAM" id="SSF51120">
    <property type="entry name" value="beta-Roll"/>
    <property type="match status" value="1"/>
</dbReference>
<dbReference type="STRING" id="388408.LAX5112_02217"/>
<dbReference type="GO" id="GO:0004222">
    <property type="term" value="F:metalloendopeptidase activity"/>
    <property type="evidence" value="ECO:0007669"/>
    <property type="project" value="InterPro"/>
</dbReference>
<evidence type="ECO:0000256" key="7">
    <source>
        <dbReference type="ARBA" id="ARBA00022833"/>
    </source>
</evidence>
<dbReference type="SMART" id="SM00235">
    <property type="entry name" value="ZnMc"/>
    <property type="match status" value="1"/>
</dbReference>
<dbReference type="CDD" id="cd04277">
    <property type="entry name" value="ZnMc_serralysin_like"/>
    <property type="match status" value="1"/>
</dbReference>
<name>A0A0M7A7J4_9HYPH</name>
<keyword evidence="2" id="KW-0964">Secreted</keyword>
<organism evidence="9 10">
    <name type="scientific">Roseibium alexandrii</name>
    <dbReference type="NCBI Taxonomy" id="388408"/>
    <lineage>
        <taxon>Bacteria</taxon>
        <taxon>Pseudomonadati</taxon>
        <taxon>Pseudomonadota</taxon>
        <taxon>Alphaproteobacteria</taxon>
        <taxon>Hyphomicrobiales</taxon>
        <taxon>Stappiaceae</taxon>
        <taxon>Roseibium</taxon>
    </lineage>
</organism>
<dbReference type="InterPro" id="IPR024079">
    <property type="entry name" value="MetalloPept_cat_dom_sf"/>
</dbReference>
<dbReference type="EC" id="3.4.24.40" evidence="9"/>
<evidence type="ECO:0000256" key="4">
    <source>
        <dbReference type="ARBA" id="ARBA00022723"/>
    </source>
</evidence>
<dbReference type="GO" id="GO:0006508">
    <property type="term" value="P:proteolysis"/>
    <property type="evidence" value="ECO:0007669"/>
    <property type="project" value="UniProtKB-KW"/>
</dbReference>
<evidence type="ECO:0000256" key="1">
    <source>
        <dbReference type="ARBA" id="ARBA00004613"/>
    </source>
</evidence>
<reference evidence="10" key="1">
    <citation type="submission" date="2015-07" db="EMBL/GenBank/DDBJ databases">
        <authorList>
            <person name="Rodrigo-Torres Lidia"/>
            <person name="Arahal R.David."/>
        </authorList>
    </citation>
    <scope>NUCLEOTIDE SEQUENCE [LARGE SCALE GENOMIC DNA]</scope>
    <source>
        <strain evidence="10">CECT 5112</strain>
    </source>
</reference>